<dbReference type="Pfam" id="PF13340">
    <property type="entry name" value="DUF4096"/>
    <property type="match status" value="1"/>
</dbReference>
<keyword evidence="5" id="KW-1185">Reference proteome</keyword>
<feature type="domain" description="Insertion element IS402-like" evidence="2">
    <location>
        <begin position="6"/>
        <end position="79"/>
    </location>
</feature>
<dbReference type="EMBL" id="CP048222">
    <property type="protein sequence ID" value="QHT65873.1"/>
    <property type="molecule type" value="Genomic_DNA"/>
</dbReference>
<dbReference type="KEGG" id="rhoz:GXP67_03925"/>
<organism evidence="4 5">
    <name type="scientific">Rhodocytophaga rosea</name>
    <dbReference type="NCBI Taxonomy" id="2704465"/>
    <lineage>
        <taxon>Bacteria</taxon>
        <taxon>Pseudomonadati</taxon>
        <taxon>Bacteroidota</taxon>
        <taxon>Cytophagia</taxon>
        <taxon>Cytophagales</taxon>
        <taxon>Rhodocytophagaceae</taxon>
        <taxon>Rhodocytophaga</taxon>
    </lineage>
</organism>
<evidence type="ECO:0000313" key="3">
    <source>
        <dbReference type="EMBL" id="QHT65873.1"/>
    </source>
</evidence>
<feature type="domain" description="Transposase IS4-like" evidence="1">
    <location>
        <begin position="90"/>
        <end position="248"/>
    </location>
</feature>
<name>A0A6C0GTK3_9BACT</name>
<dbReference type="InterPro" id="IPR025161">
    <property type="entry name" value="IS402-like_dom"/>
</dbReference>
<evidence type="ECO:0000259" key="2">
    <source>
        <dbReference type="Pfam" id="PF13340"/>
    </source>
</evidence>
<dbReference type="GO" id="GO:0006313">
    <property type="term" value="P:DNA transposition"/>
    <property type="evidence" value="ECO:0007669"/>
    <property type="project" value="InterPro"/>
</dbReference>
<dbReference type="Pfam" id="PF01609">
    <property type="entry name" value="DDE_Tnp_1"/>
    <property type="match status" value="1"/>
</dbReference>
<dbReference type="KEGG" id="rhoz:GXP67_30995"/>
<proteinExistence type="predicted"/>
<dbReference type="PANTHER" id="PTHR30007">
    <property type="entry name" value="PHP DOMAIN PROTEIN"/>
    <property type="match status" value="1"/>
</dbReference>
<dbReference type="NCBIfam" id="NF033580">
    <property type="entry name" value="transpos_IS5_3"/>
    <property type="match status" value="1"/>
</dbReference>
<dbReference type="Proteomes" id="UP000480178">
    <property type="component" value="Chromosome"/>
</dbReference>
<gene>
    <name evidence="3" type="ORF">GXP67_03925</name>
    <name evidence="4" type="ORF">GXP67_30995</name>
</gene>
<dbReference type="GO" id="GO:0003677">
    <property type="term" value="F:DNA binding"/>
    <property type="evidence" value="ECO:0007669"/>
    <property type="project" value="InterPro"/>
</dbReference>
<reference evidence="4 5" key="1">
    <citation type="submission" date="2020-01" db="EMBL/GenBank/DDBJ databases">
        <authorList>
            <person name="Kim M.K."/>
        </authorList>
    </citation>
    <scope>NUCLEOTIDE SEQUENCE [LARGE SCALE GENOMIC DNA]</scope>
    <source>
        <strain evidence="4 5">172606-1</strain>
    </source>
</reference>
<protein>
    <submittedName>
        <fullName evidence="4">IS5 family transposase</fullName>
    </submittedName>
</protein>
<dbReference type="GO" id="GO:0004803">
    <property type="term" value="F:transposase activity"/>
    <property type="evidence" value="ECO:0007669"/>
    <property type="project" value="InterPro"/>
</dbReference>
<sequence length="250" mass="28808">MRRYELREDQWLKIAPLLPGKATDPGRSGEDNRQFVQAVLWIARSGAPWRDLPERYGKWNTVFQRFNRWSKKGIWQQVFGALQEPDLDWILLDSTIIRAHQHAAGKKKYRQTDEALGRSRGGYSSKIHVTVDALGNPRRVMLSAGQVHDLQMAACLLEGECTGAVVADKAYDSDVLIAFIEQAGAQVVIPPKANRLEKRAYDENLYADRNKVERFFNRLKHYRRLATRYEKTARNFLSFWQLACAVMLTL</sequence>
<dbReference type="InterPro" id="IPR002559">
    <property type="entry name" value="Transposase_11"/>
</dbReference>
<evidence type="ECO:0000313" key="5">
    <source>
        <dbReference type="Proteomes" id="UP000480178"/>
    </source>
</evidence>
<dbReference type="EMBL" id="CP048222">
    <property type="protein sequence ID" value="QHT70762.1"/>
    <property type="molecule type" value="Genomic_DNA"/>
</dbReference>
<accession>A0A6C0GTK3</accession>
<dbReference type="AlphaFoldDB" id="A0A6C0GTK3"/>
<dbReference type="PANTHER" id="PTHR30007:SF1">
    <property type="entry name" value="BLR1914 PROTEIN"/>
    <property type="match status" value="1"/>
</dbReference>
<evidence type="ECO:0000313" key="4">
    <source>
        <dbReference type="EMBL" id="QHT70762.1"/>
    </source>
</evidence>
<evidence type="ECO:0000259" key="1">
    <source>
        <dbReference type="Pfam" id="PF01609"/>
    </source>
</evidence>